<gene>
    <name evidence="1" type="ORF">FIBSPDRAFT_904987</name>
</gene>
<dbReference type="EMBL" id="KV418057">
    <property type="protein sequence ID" value="KZP03486.1"/>
    <property type="molecule type" value="Genomic_DNA"/>
</dbReference>
<proteinExistence type="predicted"/>
<keyword evidence="2" id="KW-1185">Reference proteome</keyword>
<name>A0A167U0Z2_9AGAM</name>
<protein>
    <submittedName>
        <fullName evidence="1">Uncharacterized protein</fullName>
    </submittedName>
</protein>
<reference evidence="1 2" key="1">
    <citation type="journal article" date="2016" name="Mol. Biol. Evol.">
        <title>Comparative Genomics of Early-Diverging Mushroom-Forming Fungi Provides Insights into the Origins of Lignocellulose Decay Capabilities.</title>
        <authorList>
            <person name="Nagy L.G."/>
            <person name="Riley R."/>
            <person name="Tritt A."/>
            <person name="Adam C."/>
            <person name="Daum C."/>
            <person name="Floudas D."/>
            <person name="Sun H."/>
            <person name="Yadav J.S."/>
            <person name="Pangilinan J."/>
            <person name="Larsson K.H."/>
            <person name="Matsuura K."/>
            <person name="Barry K."/>
            <person name="Labutti K."/>
            <person name="Kuo R."/>
            <person name="Ohm R.A."/>
            <person name="Bhattacharya S.S."/>
            <person name="Shirouzu T."/>
            <person name="Yoshinaga Y."/>
            <person name="Martin F.M."/>
            <person name="Grigoriev I.V."/>
            <person name="Hibbett D.S."/>
        </authorList>
    </citation>
    <scope>NUCLEOTIDE SEQUENCE [LARGE SCALE GENOMIC DNA]</scope>
    <source>
        <strain evidence="1 2">CBS 109695</strain>
    </source>
</reference>
<dbReference type="OrthoDB" id="3244603at2759"/>
<accession>A0A167U0Z2</accession>
<evidence type="ECO:0000313" key="2">
    <source>
        <dbReference type="Proteomes" id="UP000076532"/>
    </source>
</evidence>
<dbReference type="AlphaFoldDB" id="A0A167U0Z2"/>
<evidence type="ECO:0000313" key="1">
    <source>
        <dbReference type="EMBL" id="KZP03486.1"/>
    </source>
</evidence>
<organism evidence="1 2">
    <name type="scientific">Athelia psychrophila</name>
    <dbReference type="NCBI Taxonomy" id="1759441"/>
    <lineage>
        <taxon>Eukaryota</taxon>
        <taxon>Fungi</taxon>
        <taxon>Dikarya</taxon>
        <taxon>Basidiomycota</taxon>
        <taxon>Agaricomycotina</taxon>
        <taxon>Agaricomycetes</taxon>
        <taxon>Agaricomycetidae</taxon>
        <taxon>Atheliales</taxon>
        <taxon>Atheliaceae</taxon>
        <taxon>Athelia</taxon>
    </lineage>
</organism>
<dbReference type="Proteomes" id="UP000076532">
    <property type="component" value="Unassembled WGS sequence"/>
</dbReference>
<sequence>MRQLMRDEYIAVSSLLAAASPKKQGAESEEVTKEKEALSREAQAAAVSLLAPGSLAYISSEKAIATLPFFNGNRVPQHAVLHDRILVATDWAKGLWTAIDMDIKLRAMIQTLLQIRIYDGEAIPEQSGDIRFRFL</sequence>